<evidence type="ECO:0000256" key="6">
    <source>
        <dbReference type="RuleBase" id="RU000586"/>
    </source>
</evidence>
<feature type="compositionally biased region" description="Basic residues" evidence="8">
    <location>
        <begin position="43"/>
        <end position="53"/>
    </location>
</feature>
<keyword evidence="4 6" id="KW-0808">Transferase</keyword>
<dbReference type="Pfam" id="PF02799">
    <property type="entry name" value="NMT_C"/>
    <property type="match status" value="1"/>
</dbReference>
<sequence>MASNGKAKQKEVADDHLEHSSSEEEEEEVDHTLPEASTPSTSSKKKKKKRSKAMKALNAIRGGGKDHIPQELVNVVLDKVKNEPGGSVPEADEATVRMALEQMKIKEVLQGTSGIGGKNKKDTGSHKFWGTQPVPQFGEEAPTGDGWIEPPKRREEFRQEPYPLPKDFEWFPIDLEDPAQLRELYELLSANYVEDDDASFRFQYSAEFLKWALQPPGYRKEWHVAVRVASNKKLVAFIAAVPIKLRVRDHMLNACEVNFICVHKKLRSKRLAPVLIKEVTRRCNLGGIFQALYTAGVVLPTPVATCRYYHRCLKINKLVNIRFVGVPQNMTLARMIRLNKVPERPRLLEPQHGLREMEDKDIPEVTALYEKFMKRFDTALQFTEEEARHHFLSGRGTGPSTKDSWKTPREGQVVWAYVVEDPKTHKITDFFSFYSLPSTVIDHPKHNLLNAAYLMYYATDVAFQDGAEQSGRLKKRLEELIGDALVIADQSNFDVFNALTLMDNCLFLQDLKFGGGDGMLNFYLFNWRTSPLAGIKAIGDVPAGRGIGVVML</sequence>
<comment type="function">
    <text evidence="6">Adds a myristoyl group to the N-terminal glycine residue of certain cellular proteins.</text>
</comment>
<evidence type="ECO:0000256" key="8">
    <source>
        <dbReference type="SAM" id="MobiDB-lite"/>
    </source>
</evidence>
<evidence type="ECO:0000313" key="12">
    <source>
        <dbReference type="Proteomes" id="UP001497453"/>
    </source>
</evidence>
<proteinExistence type="inferred from homology"/>
<dbReference type="InterPro" id="IPR022676">
    <property type="entry name" value="NMT_N"/>
</dbReference>
<protein>
    <recommendedName>
        <fullName evidence="3 6">Glycylpeptide N-tetradecanoyltransferase</fullName>
        <ecNumber evidence="2 6">2.3.1.97</ecNumber>
    </recommendedName>
</protein>
<evidence type="ECO:0000259" key="10">
    <source>
        <dbReference type="Pfam" id="PF02799"/>
    </source>
</evidence>
<feature type="region of interest" description="Disordered" evidence="8">
    <location>
        <begin position="112"/>
        <end position="150"/>
    </location>
</feature>
<name>A0ABP1DB67_9APHY</name>
<accession>A0ABP1DB67</accession>
<organism evidence="11 12">
    <name type="scientific">Somion occarium</name>
    <dbReference type="NCBI Taxonomy" id="3059160"/>
    <lineage>
        <taxon>Eukaryota</taxon>
        <taxon>Fungi</taxon>
        <taxon>Dikarya</taxon>
        <taxon>Basidiomycota</taxon>
        <taxon>Agaricomycotina</taxon>
        <taxon>Agaricomycetes</taxon>
        <taxon>Polyporales</taxon>
        <taxon>Cerrenaceae</taxon>
        <taxon>Somion</taxon>
    </lineage>
</organism>
<dbReference type="InterPro" id="IPR000903">
    <property type="entry name" value="NMT"/>
</dbReference>
<dbReference type="PANTHER" id="PTHR11377:SF5">
    <property type="entry name" value="GLYCYLPEPTIDE N-TETRADECANOYLTRANSFERASE"/>
    <property type="match status" value="1"/>
</dbReference>
<dbReference type="Proteomes" id="UP001497453">
    <property type="component" value="Chromosome 3"/>
</dbReference>
<gene>
    <name evidence="11" type="ORF">GFSPODELE1_LOCUS5274</name>
</gene>
<evidence type="ECO:0000256" key="3">
    <source>
        <dbReference type="ARBA" id="ARBA00022240"/>
    </source>
</evidence>
<dbReference type="Gene3D" id="3.40.630.30">
    <property type="match status" value="2"/>
</dbReference>
<dbReference type="PIRSF" id="PIRSF015892">
    <property type="entry name" value="N-myristl_transf"/>
    <property type="match status" value="1"/>
</dbReference>
<dbReference type="SUPFAM" id="SSF55729">
    <property type="entry name" value="Acyl-CoA N-acyltransferases (Nat)"/>
    <property type="match status" value="2"/>
</dbReference>
<dbReference type="PANTHER" id="PTHR11377">
    <property type="entry name" value="N-MYRISTOYL TRANSFERASE"/>
    <property type="match status" value="1"/>
</dbReference>
<feature type="domain" description="Glycylpeptide N-tetradecanoyltransferase C-terminal" evidence="10">
    <location>
        <begin position="321"/>
        <end position="550"/>
    </location>
</feature>
<dbReference type="InterPro" id="IPR016181">
    <property type="entry name" value="Acyl_CoA_acyltransferase"/>
</dbReference>
<reference evidence="12" key="1">
    <citation type="submission" date="2024-04" db="EMBL/GenBank/DDBJ databases">
        <authorList>
            <person name="Shaw F."/>
            <person name="Minotto A."/>
        </authorList>
    </citation>
    <scope>NUCLEOTIDE SEQUENCE [LARGE SCALE GENOMIC DNA]</scope>
</reference>
<dbReference type="InterPro" id="IPR022677">
    <property type="entry name" value="NMT_C"/>
</dbReference>
<evidence type="ECO:0000256" key="5">
    <source>
        <dbReference type="ARBA" id="ARBA00023315"/>
    </source>
</evidence>
<keyword evidence="5 6" id="KW-0012">Acyltransferase</keyword>
<dbReference type="EMBL" id="OZ037946">
    <property type="protein sequence ID" value="CAL1705092.1"/>
    <property type="molecule type" value="Genomic_DNA"/>
</dbReference>
<evidence type="ECO:0000256" key="1">
    <source>
        <dbReference type="ARBA" id="ARBA00009469"/>
    </source>
</evidence>
<feature type="region of interest" description="Disordered" evidence="8">
    <location>
        <begin position="1"/>
        <end position="67"/>
    </location>
</feature>
<dbReference type="PROSITE" id="PS00976">
    <property type="entry name" value="NMT_2"/>
    <property type="match status" value="1"/>
</dbReference>
<evidence type="ECO:0000259" key="9">
    <source>
        <dbReference type="Pfam" id="PF01233"/>
    </source>
</evidence>
<feature type="compositionally biased region" description="Basic and acidic residues" evidence="8">
    <location>
        <begin position="8"/>
        <end position="22"/>
    </location>
</feature>
<comment type="similarity">
    <text evidence="1 7">Belongs to the NMT family.</text>
</comment>
<feature type="domain" description="Glycylpeptide N-tetradecanoyltransferase N-terminal" evidence="9">
    <location>
        <begin position="148"/>
        <end position="306"/>
    </location>
</feature>
<evidence type="ECO:0000256" key="4">
    <source>
        <dbReference type="ARBA" id="ARBA00022679"/>
    </source>
</evidence>
<dbReference type="InterPro" id="IPR022678">
    <property type="entry name" value="NMT_CS"/>
</dbReference>
<dbReference type="Pfam" id="PF01233">
    <property type="entry name" value="NMT"/>
    <property type="match status" value="1"/>
</dbReference>
<comment type="catalytic activity">
    <reaction evidence="6">
        <text>N-terminal glycyl-[protein] + tetradecanoyl-CoA = N-tetradecanoylglycyl-[protein] + CoA + H(+)</text>
        <dbReference type="Rhea" id="RHEA:15521"/>
        <dbReference type="Rhea" id="RHEA-COMP:12666"/>
        <dbReference type="Rhea" id="RHEA-COMP:12667"/>
        <dbReference type="ChEBI" id="CHEBI:15378"/>
        <dbReference type="ChEBI" id="CHEBI:57287"/>
        <dbReference type="ChEBI" id="CHEBI:57385"/>
        <dbReference type="ChEBI" id="CHEBI:64723"/>
        <dbReference type="ChEBI" id="CHEBI:133050"/>
        <dbReference type="EC" id="2.3.1.97"/>
    </reaction>
</comment>
<evidence type="ECO:0000313" key="11">
    <source>
        <dbReference type="EMBL" id="CAL1705092.1"/>
    </source>
</evidence>
<keyword evidence="12" id="KW-1185">Reference proteome</keyword>
<evidence type="ECO:0000256" key="7">
    <source>
        <dbReference type="RuleBase" id="RU004178"/>
    </source>
</evidence>
<evidence type="ECO:0000256" key="2">
    <source>
        <dbReference type="ARBA" id="ARBA00012923"/>
    </source>
</evidence>
<dbReference type="EC" id="2.3.1.97" evidence="2 6"/>